<comment type="caution">
    <text evidence="2">The sequence shown here is derived from an EMBL/GenBank/DDBJ whole genome shotgun (WGS) entry which is preliminary data.</text>
</comment>
<dbReference type="Proteomes" id="UP000221980">
    <property type="component" value="Unassembled WGS sequence"/>
</dbReference>
<proteinExistence type="predicted"/>
<organism evidence="2 3">
    <name type="scientific">Xenorhabdus miraniensis</name>
    <dbReference type="NCBI Taxonomy" id="351674"/>
    <lineage>
        <taxon>Bacteria</taxon>
        <taxon>Pseudomonadati</taxon>
        <taxon>Pseudomonadota</taxon>
        <taxon>Gammaproteobacteria</taxon>
        <taxon>Enterobacterales</taxon>
        <taxon>Morganellaceae</taxon>
        <taxon>Xenorhabdus</taxon>
    </lineage>
</organism>
<evidence type="ECO:0000259" key="1">
    <source>
        <dbReference type="Pfam" id="PF13612"/>
    </source>
</evidence>
<gene>
    <name evidence="2" type="ORF">Xmir_04299</name>
</gene>
<name>A0A2D0JJH3_9GAMM</name>
<evidence type="ECO:0000313" key="2">
    <source>
        <dbReference type="EMBL" id="PHM45545.1"/>
    </source>
</evidence>
<dbReference type="EMBL" id="NITZ01000049">
    <property type="protein sequence ID" value="PHM45545.1"/>
    <property type="molecule type" value="Genomic_DNA"/>
</dbReference>
<dbReference type="AlphaFoldDB" id="A0A2D0JJH3"/>
<feature type="domain" description="Transposase DDE" evidence="1">
    <location>
        <begin position="17"/>
        <end position="63"/>
    </location>
</feature>
<sequence length="71" mass="7751">MVANRIDSMLAQPGASIYGFKLHLVINDCKELLAVKLTAGNQDDRQPVKALAKGLTGCLYGDSKNTLYQRL</sequence>
<evidence type="ECO:0000313" key="3">
    <source>
        <dbReference type="Proteomes" id="UP000221980"/>
    </source>
</evidence>
<reference evidence="2 3" key="1">
    <citation type="journal article" date="2017" name="Nat. Microbiol.">
        <title>Natural product diversity associated with the nematode symbionts Photorhabdus and Xenorhabdus.</title>
        <authorList>
            <person name="Tobias N.J."/>
            <person name="Wolff H."/>
            <person name="Djahanschiri B."/>
            <person name="Grundmann F."/>
            <person name="Kronenwerth M."/>
            <person name="Shi Y.M."/>
            <person name="Simonyi S."/>
            <person name="Grun P."/>
            <person name="Shapiro-Ilan D."/>
            <person name="Pidot S.J."/>
            <person name="Stinear T.P."/>
            <person name="Ebersberger I."/>
            <person name="Bode H.B."/>
        </authorList>
    </citation>
    <scope>NUCLEOTIDE SEQUENCE [LARGE SCALE GENOMIC DNA]</scope>
    <source>
        <strain evidence="2 3">DSM 17902</strain>
    </source>
</reference>
<keyword evidence="3" id="KW-1185">Reference proteome</keyword>
<protein>
    <submittedName>
        <fullName evidence="2">Transposase</fullName>
    </submittedName>
</protein>
<dbReference type="Pfam" id="PF13612">
    <property type="entry name" value="DDE_Tnp_1_3"/>
    <property type="match status" value="1"/>
</dbReference>
<accession>A0A2D0JJH3</accession>
<dbReference type="InterPro" id="IPR025668">
    <property type="entry name" value="Tnp_DDE_dom"/>
</dbReference>